<dbReference type="GO" id="GO:0000288">
    <property type="term" value="P:nuclear-transcribed mRNA catabolic process, deadenylation-dependent decay"/>
    <property type="evidence" value="ECO:0007669"/>
    <property type="project" value="TreeGrafter"/>
</dbReference>
<evidence type="ECO:0000256" key="7">
    <source>
        <dbReference type="PROSITE-ProRule" id="PRU00723"/>
    </source>
</evidence>
<evidence type="ECO:0000313" key="11">
    <source>
        <dbReference type="Proteomes" id="UP000614601"/>
    </source>
</evidence>
<protein>
    <recommendedName>
        <fullName evidence="2">RING-type E3 ubiquitin transferase</fullName>
        <ecNumber evidence="2">2.3.2.27</ecNumber>
    </recommendedName>
</protein>
<evidence type="ECO:0000313" key="10">
    <source>
        <dbReference type="EMBL" id="CAD5216408.1"/>
    </source>
</evidence>
<evidence type="ECO:0000256" key="4">
    <source>
        <dbReference type="ARBA" id="ARBA00022723"/>
    </source>
</evidence>
<feature type="domain" description="C3H1-type" evidence="9">
    <location>
        <begin position="409"/>
        <end position="437"/>
    </location>
</feature>
<dbReference type="PROSITE" id="PS50103">
    <property type="entry name" value="ZF_C3H1"/>
    <property type="match status" value="1"/>
</dbReference>
<dbReference type="Gene3D" id="1.20.120.1790">
    <property type="match status" value="1"/>
</dbReference>
<proteinExistence type="predicted"/>
<evidence type="ECO:0000256" key="3">
    <source>
        <dbReference type="ARBA" id="ARBA00022679"/>
    </source>
</evidence>
<evidence type="ECO:0000256" key="6">
    <source>
        <dbReference type="ARBA" id="ARBA00022833"/>
    </source>
</evidence>
<dbReference type="EC" id="2.3.2.27" evidence="2"/>
<dbReference type="InterPro" id="IPR000571">
    <property type="entry name" value="Znf_CCCH"/>
</dbReference>
<dbReference type="Pfam" id="PF18386">
    <property type="entry name" value="ROQ_II"/>
    <property type="match status" value="1"/>
</dbReference>
<evidence type="ECO:0000256" key="8">
    <source>
        <dbReference type="SAM" id="MobiDB-lite"/>
    </source>
</evidence>
<dbReference type="InterPro" id="IPR036855">
    <property type="entry name" value="Znf_CCCH_sf"/>
</dbReference>
<evidence type="ECO:0000259" key="9">
    <source>
        <dbReference type="PROSITE" id="PS50103"/>
    </source>
</evidence>
<dbReference type="Proteomes" id="UP000783686">
    <property type="component" value="Unassembled WGS sequence"/>
</dbReference>
<keyword evidence="6 7" id="KW-0862">Zinc</keyword>
<dbReference type="GO" id="GO:0061630">
    <property type="term" value="F:ubiquitin protein ligase activity"/>
    <property type="evidence" value="ECO:0007669"/>
    <property type="project" value="UniProtKB-EC"/>
</dbReference>
<dbReference type="PANTHER" id="PTHR13139:SF54">
    <property type="entry name" value="RING-TYPE E3 UBIQUITIN TRANSFERASE"/>
    <property type="match status" value="1"/>
</dbReference>
<dbReference type="PANTHER" id="PTHR13139">
    <property type="entry name" value="RING FINGER AND CCCH-TYPE ZINC FINGER DOMAIN-CONTAINING PROTEIN"/>
    <property type="match status" value="1"/>
</dbReference>
<accession>A0A811KM86</accession>
<dbReference type="GO" id="GO:0035613">
    <property type="term" value="F:RNA stem-loop binding"/>
    <property type="evidence" value="ECO:0007669"/>
    <property type="project" value="TreeGrafter"/>
</dbReference>
<dbReference type="InterPro" id="IPR048575">
    <property type="entry name" value="Roquin_1_2-like_ROQ"/>
</dbReference>
<gene>
    <name evidence="10" type="ORF">BOKJ2_LOCUS6578</name>
</gene>
<dbReference type="GO" id="GO:0003725">
    <property type="term" value="F:double-stranded RNA binding"/>
    <property type="evidence" value="ECO:0007669"/>
    <property type="project" value="TreeGrafter"/>
</dbReference>
<keyword evidence="5 7" id="KW-0863">Zinc-finger</keyword>
<keyword evidence="4 7" id="KW-0479">Metal-binding</keyword>
<evidence type="ECO:0000256" key="2">
    <source>
        <dbReference type="ARBA" id="ARBA00012483"/>
    </source>
</evidence>
<dbReference type="SMART" id="SM00356">
    <property type="entry name" value="ZnF_C3H1"/>
    <property type="match status" value="1"/>
</dbReference>
<evidence type="ECO:0000256" key="1">
    <source>
        <dbReference type="ARBA" id="ARBA00000900"/>
    </source>
</evidence>
<keyword evidence="11" id="KW-1185">Reference proteome</keyword>
<keyword evidence="3" id="KW-0808">Transferase</keyword>
<comment type="catalytic activity">
    <reaction evidence="1">
        <text>S-ubiquitinyl-[E2 ubiquitin-conjugating enzyme]-L-cysteine + [acceptor protein]-L-lysine = [E2 ubiquitin-conjugating enzyme]-L-cysteine + N(6)-ubiquitinyl-[acceptor protein]-L-lysine.</text>
        <dbReference type="EC" id="2.3.2.27"/>
    </reaction>
</comment>
<dbReference type="GO" id="GO:0006511">
    <property type="term" value="P:ubiquitin-dependent protein catabolic process"/>
    <property type="evidence" value="ECO:0007669"/>
    <property type="project" value="TreeGrafter"/>
</dbReference>
<dbReference type="Pfam" id="PF21206">
    <property type="entry name" value="Roquin_1_2-like_ROQ"/>
    <property type="match status" value="1"/>
</dbReference>
<feature type="compositionally biased region" description="Polar residues" evidence="8">
    <location>
        <begin position="866"/>
        <end position="882"/>
    </location>
</feature>
<dbReference type="GO" id="GO:0000209">
    <property type="term" value="P:protein polyubiquitination"/>
    <property type="evidence" value="ECO:0007669"/>
    <property type="project" value="TreeGrafter"/>
</dbReference>
<reference evidence="10" key="1">
    <citation type="submission" date="2020-09" db="EMBL/GenBank/DDBJ databases">
        <authorList>
            <person name="Kikuchi T."/>
        </authorList>
    </citation>
    <scope>NUCLEOTIDE SEQUENCE</scope>
    <source>
        <strain evidence="10">SH1</strain>
    </source>
</reference>
<feature type="compositionally biased region" description="Low complexity" evidence="8">
    <location>
        <begin position="853"/>
        <end position="865"/>
    </location>
</feature>
<evidence type="ECO:0000256" key="5">
    <source>
        <dbReference type="ARBA" id="ARBA00022771"/>
    </source>
</evidence>
<feature type="zinc finger region" description="C3H1-type" evidence="7">
    <location>
        <begin position="409"/>
        <end position="437"/>
    </location>
</feature>
<dbReference type="GO" id="GO:0003729">
    <property type="term" value="F:mRNA binding"/>
    <property type="evidence" value="ECO:0007669"/>
    <property type="project" value="TreeGrafter"/>
</dbReference>
<sequence length="1049" mass="116624">MNHRNGADFLHCHNCHRVFSSEREPINLPNSVCCKPCVRQLIKNPDLKIKCHRDAEKFPVNSSFLRILGISTQSGSLSNYGREGIEKDILRKIDNIFKRFCDYFQVCDEDGTFEIQNDSLSKFVQKRLVCVLSAPVLLPEGRYYIVKCSKSIVERVVTELVLSRQTSAHISSALWSAVRTRGCQFLGPPMQAEVLRLVIQALSDGELIARKALVLYIVESMAETFPQVSKTCVGHVVQLLYRASCFNVIKRDGESSLMQLKDEFRVYPSLRREHDSQIVQIALEAGLRIAPEQWSQLLYGDSVHKQQMDSIIEQLAEPHTLTQNEEQALRGILQEGEDGHRTEQVIRAIQDVMKVEMHDKMSYSDVGQILSNLETIVQKYAMIAKGKNQDLKNLRRPEKVDGVVTGQRMYKTRICRDILNGRPCPRGDRCNYAHNPNEVRHNGGQAMPLEPSGQMLIQPPFAPAPIDPLACQFNDMVQIDNQQPQQLVPHEMVEQSVILDSGLAQAAAAAAANGSAPPVVVPVVMHHQDIQSGLVQPSFTHGLMFPNDDPNSGGTLILPTDTTNPSVAPAPMQPVQMAPVMPSDPGMVPVLSNTMLVQPSIPPTVQTTINGAPLQQMPAQISPMNAGLPLNPIQPLQPGAPRVQPGLQHVQQNIQHVQPNMQQMPQNIQPMAPNLQPVQPPMQPVPTAPIGPLQMGPIAPPSMMFNQNSFWYSEHQLPKLDYNDNRPSYGQQFGQGHQRHLETPMRFPDSIWEITDDQVLLARRHEIVSCLNQMRDDIKTVEEDDDIRSHVSYTVANFVLFDDVDVPNTKLELPPLPSLNTLPISFADSVVVPPPVFSGTRDLCAPRTETNSRLDSMSSDSHSLSTPGQESPTKKLSQSSQPLLFGSSPRPLSTVRTMCPNAMFNQKTTAPATVQADCSVMNVKDMFEKPLVISTIQQSNLCPQASYEMVDPINMVDHVPQVIRPLSLKSDPQHIVSATLDRILNVKERIYDVDKIGGSGSAVEKAQLKLELNIVNRQISSLDTPTKQSCLLKELEAVDKQIEDMSFVA</sequence>
<organism evidence="10 11">
    <name type="scientific">Bursaphelenchus okinawaensis</name>
    <dbReference type="NCBI Taxonomy" id="465554"/>
    <lineage>
        <taxon>Eukaryota</taxon>
        <taxon>Metazoa</taxon>
        <taxon>Ecdysozoa</taxon>
        <taxon>Nematoda</taxon>
        <taxon>Chromadorea</taxon>
        <taxon>Rhabditida</taxon>
        <taxon>Tylenchina</taxon>
        <taxon>Tylenchomorpha</taxon>
        <taxon>Aphelenchoidea</taxon>
        <taxon>Aphelenchoididae</taxon>
        <taxon>Bursaphelenchus</taxon>
    </lineage>
</organism>
<feature type="region of interest" description="Disordered" evidence="8">
    <location>
        <begin position="841"/>
        <end position="889"/>
    </location>
</feature>
<dbReference type="Proteomes" id="UP000614601">
    <property type="component" value="Unassembled WGS sequence"/>
</dbReference>
<dbReference type="GO" id="GO:0008270">
    <property type="term" value="F:zinc ion binding"/>
    <property type="evidence" value="ECO:0007669"/>
    <property type="project" value="UniProtKB-KW"/>
</dbReference>
<dbReference type="EMBL" id="CAJFDH010000003">
    <property type="protein sequence ID" value="CAD5216408.1"/>
    <property type="molecule type" value="Genomic_DNA"/>
</dbReference>
<dbReference type="EMBL" id="CAJFCW020000003">
    <property type="protein sequence ID" value="CAG9105893.1"/>
    <property type="molecule type" value="Genomic_DNA"/>
</dbReference>
<comment type="caution">
    <text evidence="10">The sequence shown here is derived from an EMBL/GenBank/DDBJ whole genome shotgun (WGS) entry which is preliminary data.</text>
</comment>
<dbReference type="Gene3D" id="4.10.1000.10">
    <property type="entry name" value="Zinc finger, CCCH-type"/>
    <property type="match status" value="1"/>
</dbReference>
<dbReference type="InterPro" id="IPR041523">
    <property type="entry name" value="ROQ_II"/>
</dbReference>
<name>A0A811KM86_9BILA</name>
<dbReference type="Pfam" id="PF00642">
    <property type="entry name" value="zf-CCCH"/>
    <property type="match status" value="1"/>
</dbReference>
<dbReference type="InterPro" id="IPR052249">
    <property type="entry name" value="Roquin_domain"/>
</dbReference>
<dbReference type="OrthoDB" id="10067217at2759"/>
<dbReference type="AlphaFoldDB" id="A0A811KM86"/>
<dbReference type="SUPFAM" id="SSF90229">
    <property type="entry name" value="CCCH zinc finger"/>
    <property type="match status" value="1"/>
</dbReference>
<dbReference type="GO" id="GO:0010494">
    <property type="term" value="C:cytoplasmic stress granule"/>
    <property type="evidence" value="ECO:0007669"/>
    <property type="project" value="TreeGrafter"/>
</dbReference>